<dbReference type="Proteomes" id="UP000727993">
    <property type="component" value="Unassembled WGS sequence"/>
</dbReference>
<dbReference type="InterPro" id="IPR010985">
    <property type="entry name" value="Ribbon_hlx_hlx"/>
</dbReference>
<proteinExistence type="predicted"/>
<name>A0A936TGY5_9ACTN</name>
<gene>
    <name evidence="1" type="ORF">IPN02_15610</name>
</gene>
<dbReference type="Gene3D" id="1.10.1220.10">
    <property type="entry name" value="Met repressor-like"/>
    <property type="match status" value="1"/>
</dbReference>
<evidence type="ECO:0000313" key="1">
    <source>
        <dbReference type="EMBL" id="MBK9298230.1"/>
    </source>
</evidence>
<evidence type="ECO:0008006" key="3">
    <source>
        <dbReference type="Google" id="ProtNLM"/>
    </source>
</evidence>
<dbReference type="GO" id="GO:0006355">
    <property type="term" value="P:regulation of DNA-templated transcription"/>
    <property type="evidence" value="ECO:0007669"/>
    <property type="project" value="InterPro"/>
</dbReference>
<sequence>MAMTLRLPDDLLDELRVVAEEDRRSVHQAVIVAIESYLADRETDEIMADAETLRALADARDSVASGDVEYGTDAVHALVQRRQAS</sequence>
<comment type="caution">
    <text evidence="1">The sequence shown here is derived from an EMBL/GenBank/DDBJ whole genome shotgun (WGS) entry which is preliminary data.</text>
</comment>
<reference evidence="1 2" key="1">
    <citation type="submission" date="2020-10" db="EMBL/GenBank/DDBJ databases">
        <title>Connecting structure to function with the recovery of over 1000 high-quality activated sludge metagenome-assembled genomes encoding full-length rRNA genes using long-read sequencing.</title>
        <authorList>
            <person name="Singleton C.M."/>
            <person name="Petriglieri F."/>
            <person name="Kristensen J.M."/>
            <person name="Kirkegaard R.H."/>
            <person name="Michaelsen T.Y."/>
            <person name="Andersen M.H."/>
            <person name="Karst S.M."/>
            <person name="Dueholm M.S."/>
            <person name="Nielsen P.H."/>
            <person name="Albertsen M."/>
        </authorList>
    </citation>
    <scope>NUCLEOTIDE SEQUENCE [LARGE SCALE GENOMIC DNA]</scope>
    <source>
        <strain evidence="1">Lyne_18-Q3-R50-59_MAXAC.006</strain>
    </source>
</reference>
<dbReference type="SUPFAM" id="SSF47598">
    <property type="entry name" value="Ribbon-helix-helix"/>
    <property type="match status" value="1"/>
</dbReference>
<protein>
    <recommendedName>
        <fullName evidence="3">Ribbon-helix-helix protein CopG domain-containing protein</fullName>
    </recommendedName>
</protein>
<organism evidence="1 2">
    <name type="scientific">Candidatus Neomicrothrix subdominans</name>
    <dbReference type="NCBI Taxonomy" id="2954438"/>
    <lineage>
        <taxon>Bacteria</taxon>
        <taxon>Bacillati</taxon>
        <taxon>Actinomycetota</taxon>
        <taxon>Acidimicrobiia</taxon>
        <taxon>Acidimicrobiales</taxon>
        <taxon>Microthrixaceae</taxon>
        <taxon>Candidatus Neomicrothrix</taxon>
    </lineage>
</organism>
<accession>A0A936TGY5</accession>
<dbReference type="AlphaFoldDB" id="A0A936TGY5"/>
<evidence type="ECO:0000313" key="2">
    <source>
        <dbReference type="Proteomes" id="UP000727993"/>
    </source>
</evidence>
<dbReference type="EMBL" id="JADJZA010000008">
    <property type="protein sequence ID" value="MBK9298230.1"/>
    <property type="molecule type" value="Genomic_DNA"/>
</dbReference>
<dbReference type="InterPro" id="IPR013321">
    <property type="entry name" value="Arc_rbn_hlx_hlx"/>
</dbReference>